<keyword evidence="1" id="KW-1133">Transmembrane helix</keyword>
<evidence type="ECO:0000313" key="2">
    <source>
        <dbReference type="EMBL" id="MDA2811029.1"/>
    </source>
</evidence>
<evidence type="ECO:0000313" key="3">
    <source>
        <dbReference type="Proteomes" id="UP001527866"/>
    </source>
</evidence>
<evidence type="ECO:0008006" key="4">
    <source>
        <dbReference type="Google" id="ProtNLM"/>
    </source>
</evidence>
<protein>
    <recommendedName>
        <fullName evidence="4">DUF3592 domain-containing protein</fullName>
    </recommendedName>
</protein>
<reference evidence="2 3" key="1">
    <citation type="submission" date="2023-01" db="EMBL/GenBank/DDBJ databases">
        <title>Draft genome sequence of Nocardiopsis sp. RSe5-2 isolated from halophytes.</title>
        <authorList>
            <person name="Duangmal K."/>
            <person name="Chantavorakit T."/>
        </authorList>
    </citation>
    <scope>NUCLEOTIDE SEQUENCE [LARGE SCALE GENOMIC DNA]</scope>
    <source>
        <strain evidence="2 3">RSe5-2</strain>
    </source>
</reference>
<comment type="caution">
    <text evidence="2">The sequence shown here is derived from an EMBL/GenBank/DDBJ whole genome shotgun (WGS) entry which is preliminary data.</text>
</comment>
<proteinExistence type="predicted"/>
<evidence type="ECO:0000256" key="1">
    <source>
        <dbReference type="SAM" id="Phobius"/>
    </source>
</evidence>
<name>A0ABT4U258_9ACTN</name>
<dbReference type="RefSeq" id="WP_270685483.1">
    <property type="nucleotide sequence ID" value="NZ_JAQFWQ010000023.1"/>
</dbReference>
<accession>A0ABT4U258</accession>
<keyword evidence="1" id="KW-0812">Transmembrane</keyword>
<dbReference type="Proteomes" id="UP001527866">
    <property type="component" value="Unassembled WGS sequence"/>
</dbReference>
<feature type="transmembrane region" description="Helical" evidence="1">
    <location>
        <begin position="160"/>
        <end position="177"/>
    </location>
</feature>
<dbReference type="EMBL" id="JAQFWQ010000023">
    <property type="protein sequence ID" value="MDA2811029.1"/>
    <property type="molecule type" value="Genomic_DNA"/>
</dbReference>
<feature type="transmembrane region" description="Helical" evidence="1">
    <location>
        <begin position="6"/>
        <end position="26"/>
    </location>
</feature>
<gene>
    <name evidence="2" type="ORF">O4J56_10310</name>
</gene>
<keyword evidence="1" id="KW-0472">Membrane</keyword>
<feature type="transmembrane region" description="Helical" evidence="1">
    <location>
        <begin position="282"/>
        <end position="307"/>
    </location>
</feature>
<organism evidence="2 3">
    <name type="scientific">Nocardiopsis endophytica</name>
    <dbReference type="NCBI Taxonomy" id="3018445"/>
    <lineage>
        <taxon>Bacteria</taxon>
        <taxon>Bacillati</taxon>
        <taxon>Actinomycetota</taxon>
        <taxon>Actinomycetes</taxon>
        <taxon>Streptosporangiales</taxon>
        <taxon>Nocardiopsidaceae</taxon>
        <taxon>Nocardiopsis</taxon>
    </lineage>
</organism>
<keyword evidence="3" id="KW-1185">Reference proteome</keyword>
<feature type="transmembrane region" description="Helical" evidence="1">
    <location>
        <begin position="135"/>
        <end position="154"/>
    </location>
</feature>
<sequence>MFTGPVGLALVASLSALIAGTNIVWVQRARNRQRRLLRDGVRSDAEVVAVGDTAPPKQTEHPFTLRFSSPDGTVHRHTFTSGFQGIVPQPGWVVPVVFDPAAPEGAEITDNPYLHPVPGAPAPPRPGRAFTLARYYGPTFLAVLLTVLAVPFAFTEVPPPTVLIGAPFSLMALYVVSRQWLSQRHARPGLWKGPVVPAEAQAVVTDCWLEFGRRGRRWYPFAVEFRLPDGRLFRRGVPTDSAHIESTIGQVRPVVYHPSDPTVVYAGTPESLRRMLSLGSGLSLGVSAFLLALSWGPVLLILAFALVQA</sequence>